<dbReference type="PANTHER" id="PTHR43802">
    <property type="entry name" value="ENOYL-COA HYDRATASE"/>
    <property type="match status" value="1"/>
</dbReference>
<reference evidence="3 4" key="1">
    <citation type="submission" date="2018-06" db="EMBL/GenBank/DDBJ databases">
        <title>Thermoflavimicrobium daqus sp. nov., a thermophilic microbe isolated from Moutai-flavour Daqu.</title>
        <authorList>
            <person name="Wang X."/>
            <person name="Zhou H."/>
        </authorList>
    </citation>
    <scope>NUCLEOTIDE SEQUENCE [LARGE SCALE GENOMIC DNA]</scope>
    <source>
        <strain evidence="3 4">FBKL4.011</strain>
    </source>
</reference>
<dbReference type="Gene3D" id="3.90.226.10">
    <property type="entry name" value="2-enoyl-CoA Hydratase, Chain A, domain 1"/>
    <property type="match status" value="1"/>
</dbReference>
<dbReference type="AlphaFoldDB" id="A0A364K0W4"/>
<gene>
    <name evidence="3" type="ORF">DL897_16985</name>
</gene>
<evidence type="ECO:0000313" key="4">
    <source>
        <dbReference type="Proteomes" id="UP000251213"/>
    </source>
</evidence>
<dbReference type="InterPro" id="IPR029045">
    <property type="entry name" value="ClpP/crotonase-like_dom_sf"/>
</dbReference>
<dbReference type="InterPro" id="IPR001753">
    <property type="entry name" value="Enoyl-CoA_hydra/iso"/>
</dbReference>
<comment type="caution">
    <text evidence="3">The sequence shown here is derived from an EMBL/GenBank/DDBJ whole genome shotgun (WGS) entry which is preliminary data.</text>
</comment>
<dbReference type="PROSITE" id="PS00166">
    <property type="entry name" value="ENOYL_COA_HYDRATASE"/>
    <property type="match status" value="1"/>
</dbReference>
<dbReference type="EMBL" id="QJKK01000018">
    <property type="protein sequence ID" value="RAL21332.1"/>
    <property type="molecule type" value="Genomic_DNA"/>
</dbReference>
<dbReference type="OrthoDB" id="9775794at2"/>
<dbReference type="GO" id="GO:0016853">
    <property type="term" value="F:isomerase activity"/>
    <property type="evidence" value="ECO:0007669"/>
    <property type="project" value="UniProtKB-KW"/>
</dbReference>
<protein>
    <submittedName>
        <fullName evidence="3">2-(1,2-epoxy-1,2-dihydrophenyl)acetyl-CoA isomerase</fullName>
    </submittedName>
</protein>
<accession>A0A364K0W4</accession>
<dbReference type="Gene3D" id="1.10.12.10">
    <property type="entry name" value="Lyase 2-enoyl-coa Hydratase, Chain A, domain 2"/>
    <property type="match status" value="1"/>
</dbReference>
<dbReference type="RefSeq" id="WP_113660310.1">
    <property type="nucleotide sequence ID" value="NZ_KZ845680.1"/>
</dbReference>
<evidence type="ECO:0000256" key="1">
    <source>
        <dbReference type="ARBA" id="ARBA00005254"/>
    </source>
</evidence>
<dbReference type="SUPFAM" id="SSF52096">
    <property type="entry name" value="ClpP/crotonase"/>
    <property type="match status" value="1"/>
</dbReference>
<dbReference type="Pfam" id="PF00378">
    <property type="entry name" value="ECH_1"/>
    <property type="match status" value="1"/>
</dbReference>
<dbReference type="Proteomes" id="UP000251213">
    <property type="component" value="Unassembled WGS sequence"/>
</dbReference>
<sequence>MSYETIHFTKKDGVGLITLNRPNVYNAINYQLGHELTQIFEQIKEDSEVRAVVLTGEGKSFCSGQDLNDRTALAQAGEEIRLGDSVRSRYNPLITAMHELHKPLIAAVNGVAAGAGCSLALACDMRFITPKTRFVEAFVRIGLVPDSGSSYFLPRLVGLGRALEIAMTGRDIDAEEAISIGLANRLVSDEHLLEETMAFAKQLAQGPTMAIGLTKQLLYKGMEASLEDVLEAEAVSQEQAGKSSDFLEGIQAFAQKRPPQFRGK</sequence>
<reference evidence="3 4" key="2">
    <citation type="submission" date="2018-06" db="EMBL/GenBank/DDBJ databases">
        <authorList>
            <person name="Zhirakovskaya E."/>
        </authorList>
    </citation>
    <scope>NUCLEOTIDE SEQUENCE [LARGE SCALE GENOMIC DNA]</scope>
    <source>
        <strain evidence="3 4">FBKL4.011</strain>
    </source>
</reference>
<organism evidence="3 4">
    <name type="scientific">Thermoflavimicrobium daqui</name>
    <dbReference type="NCBI Taxonomy" id="2137476"/>
    <lineage>
        <taxon>Bacteria</taxon>
        <taxon>Bacillati</taxon>
        <taxon>Bacillota</taxon>
        <taxon>Bacilli</taxon>
        <taxon>Bacillales</taxon>
        <taxon>Thermoactinomycetaceae</taxon>
        <taxon>Thermoflavimicrobium</taxon>
    </lineage>
</organism>
<keyword evidence="4" id="KW-1185">Reference proteome</keyword>
<comment type="similarity">
    <text evidence="1 2">Belongs to the enoyl-CoA hydratase/isomerase family.</text>
</comment>
<proteinExistence type="inferred from homology"/>
<evidence type="ECO:0000313" key="3">
    <source>
        <dbReference type="EMBL" id="RAL21332.1"/>
    </source>
</evidence>
<dbReference type="CDD" id="cd06558">
    <property type="entry name" value="crotonase-like"/>
    <property type="match status" value="1"/>
</dbReference>
<dbReference type="PANTHER" id="PTHR43802:SF1">
    <property type="entry name" value="IP11341P-RELATED"/>
    <property type="match status" value="1"/>
</dbReference>
<keyword evidence="3" id="KW-0413">Isomerase</keyword>
<dbReference type="InterPro" id="IPR014748">
    <property type="entry name" value="Enoyl-CoA_hydra_C"/>
</dbReference>
<dbReference type="InterPro" id="IPR018376">
    <property type="entry name" value="Enoyl-CoA_hyd/isom_CS"/>
</dbReference>
<evidence type="ECO:0000256" key="2">
    <source>
        <dbReference type="RuleBase" id="RU003707"/>
    </source>
</evidence>
<name>A0A364K0W4_9BACL</name>